<sequence>MHSSGKQLDLNPSVVLLLFVLVGSAGGYGDATSTSALSLSRSKRLAVFNGSGTNKIVVGLAFPIKQADTLQSVWGFINYQAQYVPSPVPIYWWSFWNTSTFVTTAREWRKHVQSRVFQDETRIWLYDVVETGLERFGDRNAGACLLKSICEISQRPFMHGSIFGEILNAVLVPSLDNVPEKYLVARNAGKAGANCWKTYSDCSKKIWNKLIRMAKIKI</sequence>
<dbReference type="AlphaFoldDB" id="A0AB39YYX3"/>
<keyword evidence="2" id="KW-1185">Reference proteome</keyword>
<evidence type="ECO:0000313" key="2">
    <source>
        <dbReference type="Proteomes" id="UP001652628"/>
    </source>
</evidence>
<dbReference type="InterPro" id="IPR006631">
    <property type="entry name" value="DM4_12"/>
</dbReference>
<evidence type="ECO:0000313" key="3">
    <source>
        <dbReference type="RefSeq" id="XP_016924521.4"/>
    </source>
</evidence>
<evidence type="ECO:0000256" key="1">
    <source>
        <dbReference type="SAM" id="SignalP"/>
    </source>
</evidence>
<dbReference type="SMART" id="SM00718">
    <property type="entry name" value="DM4_12"/>
    <property type="match status" value="1"/>
</dbReference>
<accession>A0AB39YYX3</accession>
<name>A0AB39YYX3_DROSZ</name>
<keyword evidence="1" id="KW-0732">Signal</keyword>
<dbReference type="RefSeq" id="XP_016924521.4">
    <property type="nucleotide sequence ID" value="XM_017069032.4"/>
</dbReference>
<feature type="signal peptide" evidence="1">
    <location>
        <begin position="1"/>
        <end position="27"/>
    </location>
</feature>
<dbReference type="PANTHER" id="PTHR21398">
    <property type="entry name" value="AGAP007094-PA"/>
    <property type="match status" value="1"/>
</dbReference>
<proteinExistence type="predicted"/>
<dbReference type="Pfam" id="PF07841">
    <property type="entry name" value="DM4_12"/>
    <property type="match status" value="1"/>
</dbReference>
<dbReference type="PANTHER" id="PTHR21398:SF11">
    <property type="entry name" value="HDC15381-RELATED"/>
    <property type="match status" value="1"/>
</dbReference>
<organism evidence="2 3">
    <name type="scientific">Drosophila suzukii</name>
    <name type="common">Spotted-wing drosophila fruit fly</name>
    <dbReference type="NCBI Taxonomy" id="28584"/>
    <lineage>
        <taxon>Eukaryota</taxon>
        <taxon>Metazoa</taxon>
        <taxon>Ecdysozoa</taxon>
        <taxon>Arthropoda</taxon>
        <taxon>Hexapoda</taxon>
        <taxon>Insecta</taxon>
        <taxon>Pterygota</taxon>
        <taxon>Neoptera</taxon>
        <taxon>Endopterygota</taxon>
        <taxon>Diptera</taxon>
        <taxon>Brachycera</taxon>
        <taxon>Muscomorpha</taxon>
        <taxon>Ephydroidea</taxon>
        <taxon>Drosophilidae</taxon>
        <taxon>Drosophila</taxon>
        <taxon>Sophophora</taxon>
    </lineage>
</organism>
<dbReference type="Proteomes" id="UP001652628">
    <property type="component" value="Chromosome 3"/>
</dbReference>
<protein>
    <submittedName>
        <fullName evidence="3">Uncharacterized protein</fullName>
    </submittedName>
</protein>
<gene>
    <name evidence="3" type="primary">LOC108005705</name>
</gene>
<feature type="chain" id="PRO_5045468803" evidence="1">
    <location>
        <begin position="28"/>
        <end position="218"/>
    </location>
</feature>
<dbReference type="GeneID" id="108005705"/>
<reference evidence="3" key="1">
    <citation type="submission" date="2025-08" db="UniProtKB">
        <authorList>
            <consortium name="RefSeq"/>
        </authorList>
    </citation>
    <scope>IDENTIFICATION</scope>
</reference>